<dbReference type="EMBL" id="CM004396">
    <property type="protein sequence ID" value="OAY38949.1"/>
    <property type="molecule type" value="Genomic_DNA"/>
</dbReference>
<protein>
    <submittedName>
        <fullName evidence="2">Uncharacterized protein</fullName>
    </submittedName>
</protein>
<keyword evidence="1" id="KW-0812">Transmembrane</keyword>
<name>A0A2C9V3M4_MANES</name>
<feature type="transmembrane region" description="Helical" evidence="1">
    <location>
        <begin position="17"/>
        <end position="37"/>
    </location>
</feature>
<dbReference type="AlphaFoldDB" id="A0A2C9V3M4"/>
<organism evidence="2">
    <name type="scientific">Manihot esculenta</name>
    <name type="common">Cassava</name>
    <name type="synonym">Jatropha manihot</name>
    <dbReference type="NCBI Taxonomy" id="3983"/>
    <lineage>
        <taxon>Eukaryota</taxon>
        <taxon>Viridiplantae</taxon>
        <taxon>Streptophyta</taxon>
        <taxon>Embryophyta</taxon>
        <taxon>Tracheophyta</taxon>
        <taxon>Spermatophyta</taxon>
        <taxon>Magnoliopsida</taxon>
        <taxon>eudicotyledons</taxon>
        <taxon>Gunneridae</taxon>
        <taxon>Pentapetalae</taxon>
        <taxon>rosids</taxon>
        <taxon>fabids</taxon>
        <taxon>Malpighiales</taxon>
        <taxon>Euphorbiaceae</taxon>
        <taxon>Crotonoideae</taxon>
        <taxon>Manihoteae</taxon>
        <taxon>Manihot</taxon>
    </lineage>
</organism>
<accession>A0A2C9V3M4</accession>
<gene>
    <name evidence="2" type="ORF">MANES_10G055400</name>
</gene>
<evidence type="ECO:0000313" key="2">
    <source>
        <dbReference type="EMBL" id="OAY38949.1"/>
    </source>
</evidence>
<proteinExistence type="predicted"/>
<keyword evidence="1" id="KW-1133">Transmembrane helix</keyword>
<evidence type="ECO:0000256" key="1">
    <source>
        <dbReference type="SAM" id="Phobius"/>
    </source>
</evidence>
<reference evidence="2" key="1">
    <citation type="submission" date="2016-02" db="EMBL/GenBank/DDBJ databases">
        <title>WGS assembly of Manihot esculenta.</title>
        <authorList>
            <person name="Bredeson J.V."/>
            <person name="Prochnik S.E."/>
            <person name="Lyons J.B."/>
            <person name="Schmutz J."/>
            <person name="Grimwood J."/>
            <person name="Vrebalov J."/>
            <person name="Bart R.S."/>
            <person name="Amuge T."/>
            <person name="Ferguson M.E."/>
            <person name="Green R."/>
            <person name="Putnam N."/>
            <person name="Stites J."/>
            <person name="Rounsley S."/>
            <person name="Rokhsar D.S."/>
        </authorList>
    </citation>
    <scope>NUCLEOTIDE SEQUENCE [LARGE SCALE GENOMIC DNA]</scope>
    <source>
        <tissue evidence="2">Leaf</tissue>
    </source>
</reference>
<sequence>MSKQYNDTYKFGFHSKFIMLPTIPIKILPGTIFFRFLKKNAYR</sequence>
<keyword evidence="1" id="KW-0472">Membrane</keyword>